<feature type="non-terminal residue" evidence="1">
    <location>
        <position position="98"/>
    </location>
</feature>
<keyword evidence="2" id="KW-1185">Reference proteome</keyword>
<dbReference type="AlphaFoldDB" id="W4K169"/>
<organism evidence="1 2">
    <name type="scientific">Heterobasidion irregulare (strain TC 32-1)</name>
    <dbReference type="NCBI Taxonomy" id="747525"/>
    <lineage>
        <taxon>Eukaryota</taxon>
        <taxon>Fungi</taxon>
        <taxon>Dikarya</taxon>
        <taxon>Basidiomycota</taxon>
        <taxon>Agaricomycotina</taxon>
        <taxon>Agaricomycetes</taxon>
        <taxon>Russulales</taxon>
        <taxon>Bondarzewiaceae</taxon>
        <taxon>Heterobasidion</taxon>
        <taxon>Heterobasidion annosum species complex</taxon>
    </lineage>
</organism>
<dbReference type="EMBL" id="KI925460">
    <property type="protein sequence ID" value="ETW79578.1"/>
    <property type="molecule type" value="Genomic_DNA"/>
</dbReference>
<reference evidence="1 2" key="1">
    <citation type="journal article" date="2012" name="New Phytol.">
        <title>Insight into trade-off between wood decay and parasitism from the genome of a fungal forest pathogen.</title>
        <authorList>
            <person name="Olson A."/>
            <person name="Aerts A."/>
            <person name="Asiegbu F."/>
            <person name="Belbahri L."/>
            <person name="Bouzid O."/>
            <person name="Broberg A."/>
            <person name="Canback B."/>
            <person name="Coutinho P.M."/>
            <person name="Cullen D."/>
            <person name="Dalman K."/>
            <person name="Deflorio G."/>
            <person name="van Diepen L.T."/>
            <person name="Dunand C."/>
            <person name="Duplessis S."/>
            <person name="Durling M."/>
            <person name="Gonthier P."/>
            <person name="Grimwood J."/>
            <person name="Fossdal C.G."/>
            <person name="Hansson D."/>
            <person name="Henrissat B."/>
            <person name="Hietala A."/>
            <person name="Himmelstrand K."/>
            <person name="Hoffmeister D."/>
            <person name="Hogberg N."/>
            <person name="James T.Y."/>
            <person name="Karlsson M."/>
            <person name="Kohler A."/>
            <person name="Kues U."/>
            <person name="Lee Y.H."/>
            <person name="Lin Y.C."/>
            <person name="Lind M."/>
            <person name="Lindquist E."/>
            <person name="Lombard V."/>
            <person name="Lucas S."/>
            <person name="Lunden K."/>
            <person name="Morin E."/>
            <person name="Murat C."/>
            <person name="Park J."/>
            <person name="Raffaello T."/>
            <person name="Rouze P."/>
            <person name="Salamov A."/>
            <person name="Schmutz J."/>
            <person name="Solheim H."/>
            <person name="Stahlberg J."/>
            <person name="Velez H."/>
            <person name="de Vries R.P."/>
            <person name="Wiebenga A."/>
            <person name="Woodward S."/>
            <person name="Yakovlev I."/>
            <person name="Garbelotto M."/>
            <person name="Martin F."/>
            <person name="Grigoriev I.V."/>
            <person name="Stenlid J."/>
        </authorList>
    </citation>
    <scope>NUCLEOTIDE SEQUENCE [LARGE SCALE GENOMIC DNA]</scope>
    <source>
        <strain evidence="1 2">TC 32-1</strain>
    </source>
</reference>
<dbReference type="OrthoDB" id="21418at2759"/>
<dbReference type="PANTHER" id="PTHR38645">
    <property type="entry name" value="CHROMOSOME 9, WHOLE GENOME SHOTGUN SEQUENCE"/>
    <property type="match status" value="1"/>
</dbReference>
<dbReference type="RefSeq" id="XP_009548150.1">
    <property type="nucleotide sequence ID" value="XM_009549855.1"/>
</dbReference>
<name>W4K169_HETIT</name>
<dbReference type="PANTHER" id="PTHR38645:SF1">
    <property type="entry name" value="YALI0F12243P"/>
    <property type="match status" value="1"/>
</dbReference>
<accession>W4K169</accession>
<gene>
    <name evidence="1" type="ORF">HETIRDRAFT_321470</name>
</gene>
<sequence length="98" mass="10604">MESLNLKNLANSLPTSNLANAETDLLNDFKAAALSITTLYRSSRTTSKKAYNAGYASACQDLLQMIQQAVSDSESEGGSGMPTIERVMDWVEARLEAI</sequence>
<dbReference type="KEGG" id="hir:HETIRDRAFT_321470"/>
<protein>
    <submittedName>
        <fullName evidence="1">Uncharacterized protein</fullName>
    </submittedName>
</protein>
<proteinExistence type="predicted"/>
<dbReference type="GeneID" id="20670757"/>
<dbReference type="eggNOG" id="ENOG502SDHK">
    <property type="taxonomic scope" value="Eukaryota"/>
</dbReference>
<evidence type="ECO:0000313" key="1">
    <source>
        <dbReference type="EMBL" id="ETW79578.1"/>
    </source>
</evidence>
<dbReference type="Proteomes" id="UP000030671">
    <property type="component" value="Unassembled WGS sequence"/>
</dbReference>
<evidence type="ECO:0000313" key="2">
    <source>
        <dbReference type="Proteomes" id="UP000030671"/>
    </source>
</evidence>
<dbReference type="InParanoid" id="W4K169"/>
<dbReference type="HOGENOM" id="CLU_2237241_0_0_1"/>